<accession>A0ACC0Z958</accession>
<proteinExistence type="predicted"/>
<comment type="caution">
    <text evidence="1">The sequence shown here is derived from an EMBL/GenBank/DDBJ whole genome shotgun (WGS) entry which is preliminary data.</text>
</comment>
<dbReference type="Proteomes" id="UP001163603">
    <property type="component" value="Chromosome 3"/>
</dbReference>
<gene>
    <name evidence="1" type="ORF">Pint_04657</name>
</gene>
<name>A0ACC0Z958_9ROSI</name>
<organism evidence="1 2">
    <name type="scientific">Pistacia integerrima</name>
    <dbReference type="NCBI Taxonomy" id="434235"/>
    <lineage>
        <taxon>Eukaryota</taxon>
        <taxon>Viridiplantae</taxon>
        <taxon>Streptophyta</taxon>
        <taxon>Embryophyta</taxon>
        <taxon>Tracheophyta</taxon>
        <taxon>Spermatophyta</taxon>
        <taxon>Magnoliopsida</taxon>
        <taxon>eudicotyledons</taxon>
        <taxon>Gunneridae</taxon>
        <taxon>Pentapetalae</taxon>
        <taxon>rosids</taxon>
        <taxon>malvids</taxon>
        <taxon>Sapindales</taxon>
        <taxon>Anacardiaceae</taxon>
        <taxon>Pistacia</taxon>
    </lineage>
</organism>
<protein>
    <submittedName>
        <fullName evidence="1">Uncharacterized protein</fullName>
    </submittedName>
</protein>
<keyword evidence="2" id="KW-1185">Reference proteome</keyword>
<sequence>MNFLTPLKSQDLAFLVASVQPQRLSCSSVASLYTQPEQEEAEELEEKEPLEKILLEEEEEEEEAVKTSEDAETRRPENHPRTRNGYPWRYPKRHGSVVRTSLDGTENRRSNQSTKQTAVMSSQEENQHRL</sequence>
<evidence type="ECO:0000313" key="2">
    <source>
        <dbReference type="Proteomes" id="UP001163603"/>
    </source>
</evidence>
<evidence type="ECO:0000313" key="1">
    <source>
        <dbReference type="EMBL" id="KAJ0046555.1"/>
    </source>
</evidence>
<dbReference type="EMBL" id="CM047738">
    <property type="protein sequence ID" value="KAJ0046555.1"/>
    <property type="molecule type" value="Genomic_DNA"/>
</dbReference>
<reference evidence="2" key="1">
    <citation type="journal article" date="2023" name="G3 (Bethesda)">
        <title>Genome assembly and association tests identify interacting loci associated with vigor, precocity, and sex in interspecific pistachio rootstocks.</title>
        <authorList>
            <person name="Palmer W."/>
            <person name="Jacygrad E."/>
            <person name="Sagayaradj S."/>
            <person name="Cavanaugh K."/>
            <person name="Han R."/>
            <person name="Bertier L."/>
            <person name="Beede B."/>
            <person name="Kafkas S."/>
            <person name="Golino D."/>
            <person name="Preece J."/>
            <person name="Michelmore R."/>
        </authorList>
    </citation>
    <scope>NUCLEOTIDE SEQUENCE [LARGE SCALE GENOMIC DNA]</scope>
</reference>